<comment type="caution">
    <text evidence="4">The sequence shown here is derived from an EMBL/GenBank/DDBJ whole genome shotgun (WGS) entry which is preliminary data.</text>
</comment>
<dbReference type="Pfam" id="PF25917">
    <property type="entry name" value="BSH_RND"/>
    <property type="match status" value="1"/>
</dbReference>
<dbReference type="GO" id="GO:1990281">
    <property type="term" value="C:efflux pump complex"/>
    <property type="evidence" value="ECO:0007669"/>
    <property type="project" value="TreeGrafter"/>
</dbReference>
<dbReference type="PANTHER" id="PTHR30469:SF15">
    <property type="entry name" value="HLYD FAMILY OF SECRETION PROTEINS"/>
    <property type="match status" value="1"/>
</dbReference>
<dbReference type="RefSeq" id="WP_109648172.1">
    <property type="nucleotide sequence ID" value="NZ_QGGB01000012.1"/>
</dbReference>
<dbReference type="OrthoDB" id="1522646at2"/>
<dbReference type="PANTHER" id="PTHR30469">
    <property type="entry name" value="MULTIDRUG RESISTANCE PROTEIN MDTA"/>
    <property type="match status" value="1"/>
</dbReference>
<dbReference type="InterPro" id="IPR058625">
    <property type="entry name" value="MdtA-like_BSH"/>
</dbReference>
<keyword evidence="5" id="KW-1185">Reference proteome</keyword>
<organism evidence="4 5">
    <name type="scientific">Rhodohalobacter mucosus</name>
    <dbReference type="NCBI Taxonomy" id="2079485"/>
    <lineage>
        <taxon>Bacteria</taxon>
        <taxon>Pseudomonadati</taxon>
        <taxon>Balneolota</taxon>
        <taxon>Balneolia</taxon>
        <taxon>Balneolales</taxon>
        <taxon>Balneolaceae</taxon>
        <taxon>Rhodohalobacter</taxon>
    </lineage>
</organism>
<evidence type="ECO:0000259" key="3">
    <source>
        <dbReference type="Pfam" id="PF25954"/>
    </source>
</evidence>
<proteinExistence type="inferred from homology"/>
<evidence type="ECO:0000259" key="2">
    <source>
        <dbReference type="Pfam" id="PF25917"/>
    </source>
</evidence>
<sequence length="362" mass="40374">MKLSTYSSIVILLIITACSGAEDPERPERPDDVDIRPDVIFAMADDEPLNVYIESQGVVEPLREIVIRPRISGFITESELDDGNRVEEGEVILAFDDEEWQYQLLQAQNEYESALVAYNIETRQRQGRNDSEQMDGDRMVRISTGLAAAEVALERAKLDLSYTTILAPFSGELSVPERITPGAYIGAGAELGRLIDDTTVLIRFDVLEAELNRLSRGMAVDLSTPSGIRKQGSVRALSPVVNTETKTGQVVVEVDNSDRALRPGMTVEGRIQIEQHEGIARVPRSAILERDGGRTLLFKLIGERVEWVYVDPEYQTSEWAIINHEQIAPGDTVAVDRHFALSHLQNVRPRMAGQMVMEEVEE</sequence>
<comment type="similarity">
    <text evidence="1">Belongs to the membrane fusion protein (MFP) (TC 8.A.1) family.</text>
</comment>
<dbReference type="SUPFAM" id="SSF111369">
    <property type="entry name" value="HlyD-like secretion proteins"/>
    <property type="match status" value="1"/>
</dbReference>
<evidence type="ECO:0000256" key="1">
    <source>
        <dbReference type="ARBA" id="ARBA00009477"/>
    </source>
</evidence>
<feature type="domain" description="CusB-like beta-barrel" evidence="3">
    <location>
        <begin position="202"/>
        <end position="272"/>
    </location>
</feature>
<dbReference type="Gene3D" id="1.10.287.470">
    <property type="entry name" value="Helix hairpin bin"/>
    <property type="match status" value="1"/>
</dbReference>
<dbReference type="EMBL" id="QGGB01000012">
    <property type="protein sequence ID" value="PWN05096.1"/>
    <property type="molecule type" value="Genomic_DNA"/>
</dbReference>
<dbReference type="InterPro" id="IPR058792">
    <property type="entry name" value="Beta-barrel_RND_2"/>
</dbReference>
<dbReference type="GO" id="GO:0015562">
    <property type="term" value="F:efflux transmembrane transporter activity"/>
    <property type="evidence" value="ECO:0007669"/>
    <property type="project" value="TreeGrafter"/>
</dbReference>
<dbReference type="NCBIfam" id="TIGR01730">
    <property type="entry name" value="RND_mfp"/>
    <property type="match status" value="1"/>
</dbReference>
<dbReference type="Proteomes" id="UP000245533">
    <property type="component" value="Unassembled WGS sequence"/>
</dbReference>
<gene>
    <name evidence="4" type="ORF">DDZ15_16200</name>
</gene>
<dbReference type="AlphaFoldDB" id="A0A316TYU1"/>
<protein>
    <submittedName>
        <fullName evidence="4">Efflux RND transporter periplasmic adaptor subunit</fullName>
    </submittedName>
</protein>
<reference evidence="4 5" key="1">
    <citation type="submission" date="2018-05" db="EMBL/GenBank/DDBJ databases">
        <title>Rhodohalobacter halophilus gen. nov., sp. nov., a moderately halophilic member of the family Balneolaceae.</title>
        <authorList>
            <person name="Liu Z.-W."/>
        </authorList>
    </citation>
    <scope>NUCLEOTIDE SEQUENCE [LARGE SCALE GENOMIC DNA]</scope>
    <source>
        <strain evidence="4 5">8A47</strain>
    </source>
</reference>
<evidence type="ECO:0000313" key="5">
    <source>
        <dbReference type="Proteomes" id="UP000245533"/>
    </source>
</evidence>
<feature type="domain" description="Multidrug resistance protein MdtA-like barrel-sandwich hybrid" evidence="2">
    <location>
        <begin position="65"/>
        <end position="191"/>
    </location>
</feature>
<accession>A0A316TYU1</accession>
<name>A0A316TYU1_9BACT</name>
<dbReference type="Gene3D" id="2.40.30.170">
    <property type="match status" value="1"/>
</dbReference>
<dbReference type="Gene3D" id="2.40.50.100">
    <property type="match status" value="1"/>
</dbReference>
<dbReference type="PROSITE" id="PS51257">
    <property type="entry name" value="PROKAR_LIPOPROTEIN"/>
    <property type="match status" value="1"/>
</dbReference>
<dbReference type="Gene3D" id="2.40.420.20">
    <property type="match status" value="1"/>
</dbReference>
<dbReference type="InterPro" id="IPR006143">
    <property type="entry name" value="RND_pump_MFP"/>
</dbReference>
<evidence type="ECO:0000313" key="4">
    <source>
        <dbReference type="EMBL" id="PWN05096.1"/>
    </source>
</evidence>
<dbReference type="Pfam" id="PF25954">
    <property type="entry name" value="Beta-barrel_RND_2"/>
    <property type="match status" value="1"/>
</dbReference>